<dbReference type="Proteomes" id="UP001370490">
    <property type="component" value="Unassembled WGS sequence"/>
</dbReference>
<dbReference type="AlphaFoldDB" id="A0AAN8W471"/>
<comment type="caution">
    <text evidence="1">The sequence shown here is derived from an EMBL/GenBank/DDBJ whole genome shotgun (WGS) entry which is preliminary data.</text>
</comment>
<sequence>MEFFPAEYGKSQAVYLSEEALKEKHANRIGKEVKNTAQNIGKSPSKIWKWTSSSTLISPPNY</sequence>
<dbReference type="EMBL" id="JBAMMX010000003">
    <property type="protein sequence ID" value="KAK6945025.1"/>
    <property type="molecule type" value="Genomic_DNA"/>
</dbReference>
<organism evidence="1 2">
    <name type="scientific">Dillenia turbinata</name>
    <dbReference type="NCBI Taxonomy" id="194707"/>
    <lineage>
        <taxon>Eukaryota</taxon>
        <taxon>Viridiplantae</taxon>
        <taxon>Streptophyta</taxon>
        <taxon>Embryophyta</taxon>
        <taxon>Tracheophyta</taxon>
        <taxon>Spermatophyta</taxon>
        <taxon>Magnoliopsida</taxon>
        <taxon>eudicotyledons</taxon>
        <taxon>Gunneridae</taxon>
        <taxon>Pentapetalae</taxon>
        <taxon>Dilleniales</taxon>
        <taxon>Dilleniaceae</taxon>
        <taxon>Dillenia</taxon>
    </lineage>
</organism>
<protein>
    <submittedName>
        <fullName evidence="1">Uncharacterized protein</fullName>
    </submittedName>
</protein>
<accession>A0AAN8W471</accession>
<reference evidence="1 2" key="1">
    <citation type="submission" date="2023-12" db="EMBL/GenBank/DDBJ databases">
        <title>A high-quality genome assembly for Dillenia turbinata (Dilleniales).</title>
        <authorList>
            <person name="Chanderbali A."/>
        </authorList>
    </citation>
    <scope>NUCLEOTIDE SEQUENCE [LARGE SCALE GENOMIC DNA]</scope>
    <source>
        <strain evidence="1">LSX21</strain>
        <tissue evidence="1">Leaf</tissue>
    </source>
</reference>
<gene>
    <name evidence="1" type="ORF">RJ641_026127</name>
</gene>
<keyword evidence="2" id="KW-1185">Reference proteome</keyword>
<evidence type="ECO:0000313" key="2">
    <source>
        <dbReference type="Proteomes" id="UP001370490"/>
    </source>
</evidence>
<proteinExistence type="predicted"/>
<evidence type="ECO:0000313" key="1">
    <source>
        <dbReference type="EMBL" id="KAK6945025.1"/>
    </source>
</evidence>
<name>A0AAN8W471_9MAGN</name>